<evidence type="ECO:0000256" key="3">
    <source>
        <dbReference type="ARBA" id="ARBA00023136"/>
    </source>
</evidence>
<comment type="subcellular location">
    <subcellularLocation>
        <location evidence="1">Membrane</location>
        <topology evidence="1">Single-pass type I membrane protein</topology>
    </subcellularLocation>
</comment>
<dbReference type="InterPro" id="IPR048285">
    <property type="entry name" value="Integrin_alpha_Ig-like_2"/>
</dbReference>
<dbReference type="PROSITE" id="PS00242">
    <property type="entry name" value="INTEGRIN_ALPHA"/>
    <property type="match status" value="1"/>
</dbReference>
<evidence type="ECO:0000256" key="1">
    <source>
        <dbReference type="ARBA" id="ARBA00004479"/>
    </source>
</evidence>
<keyword evidence="9" id="KW-1185">Reference proteome</keyword>
<keyword evidence="3 5" id="KW-0472">Membrane</keyword>
<feature type="domain" description="Integrin alpha first immunoglubulin-like" evidence="6">
    <location>
        <begin position="18"/>
        <end position="140"/>
    </location>
</feature>
<evidence type="ECO:0000313" key="9">
    <source>
        <dbReference type="Proteomes" id="UP000887574"/>
    </source>
</evidence>
<dbReference type="InterPro" id="IPR048286">
    <property type="entry name" value="Integrin_alpha_Ig-like_3"/>
</dbReference>
<dbReference type="Pfam" id="PF20805">
    <property type="entry name" value="Integrin_A_Ig_2"/>
    <property type="match status" value="1"/>
</dbReference>
<dbReference type="Proteomes" id="UP000887574">
    <property type="component" value="Unplaced"/>
</dbReference>
<keyword evidence="4" id="KW-0325">Glycoprotein</keyword>
<dbReference type="GO" id="GO:0007229">
    <property type="term" value="P:integrin-mediated signaling pathway"/>
    <property type="evidence" value="ECO:0007669"/>
    <property type="project" value="UniProtKB-KW"/>
</dbReference>
<dbReference type="InterPro" id="IPR032695">
    <property type="entry name" value="Integrin_dom_sf"/>
</dbReference>
<keyword evidence="5" id="KW-1133">Transmembrane helix</keyword>
<dbReference type="GO" id="GO:0005178">
    <property type="term" value="F:integrin binding"/>
    <property type="evidence" value="ECO:0007669"/>
    <property type="project" value="TreeGrafter"/>
</dbReference>
<dbReference type="Gene3D" id="2.60.40.1510">
    <property type="entry name" value="ntegrin, alpha v. Chain A, domain 3"/>
    <property type="match status" value="1"/>
</dbReference>
<feature type="domain" description="Integrin alpha second immunoglobulin-like" evidence="7">
    <location>
        <begin position="149"/>
        <end position="295"/>
    </location>
</feature>
<dbReference type="Gene3D" id="2.60.40.1530">
    <property type="entry name" value="ntegrin, alpha v. Chain A, domain 4"/>
    <property type="match status" value="1"/>
</dbReference>
<reference evidence="10" key="1">
    <citation type="submission" date="2022-11" db="UniProtKB">
        <authorList>
            <consortium name="WormBaseParasite"/>
        </authorList>
    </citation>
    <scope>IDENTIFICATION</scope>
</reference>
<dbReference type="SUPFAM" id="SSF69179">
    <property type="entry name" value="Integrin domains"/>
    <property type="match status" value="3"/>
</dbReference>
<dbReference type="PANTHER" id="PTHR23220">
    <property type="entry name" value="INTEGRIN ALPHA"/>
    <property type="match status" value="1"/>
</dbReference>
<feature type="transmembrane region" description="Helical" evidence="5">
    <location>
        <begin position="534"/>
        <end position="556"/>
    </location>
</feature>
<dbReference type="Gene3D" id="2.60.40.1460">
    <property type="entry name" value="Integrin domains. Chain A, domain 2"/>
    <property type="match status" value="1"/>
</dbReference>
<dbReference type="InterPro" id="IPR013649">
    <property type="entry name" value="Integrin_alpha_Ig-like_1"/>
</dbReference>
<evidence type="ECO:0000256" key="2">
    <source>
        <dbReference type="ARBA" id="ARBA00023037"/>
    </source>
</evidence>
<protein>
    <submittedName>
        <fullName evidence="10">Integrin alpha-2 domain-containing protein</fullName>
    </submittedName>
</protein>
<accession>A0A915D5W1</accession>
<dbReference type="AlphaFoldDB" id="A0A915D5W1"/>
<proteinExistence type="predicted"/>
<name>A0A915D5W1_9BILA</name>
<evidence type="ECO:0000259" key="6">
    <source>
        <dbReference type="Pfam" id="PF08441"/>
    </source>
</evidence>
<dbReference type="PANTHER" id="PTHR23220:SF122">
    <property type="entry name" value="INTEGRIN ALPHA-PS1"/>
    <property type="match status" value="1"/>
</dbReference>
<dbReference type="Pfam" id="PF08441">
    <property type="entry name" value="Integrin_A_Ig_1"/>
    <property type="match status" value="1"/>
</dbReference>
<evidence type="ECO:0000256" key="4">
    <source>
        <dbReference type="ARBA" id="ARBA00023180"/>
    </source>
</evidence>
<dbReference type="GO" id="GO:0008305">
    <property type="term" value="C:integrin complex"/>
    <property type="evidence" value="ECO:0007669"/>
    <property type="project" value="TreeGrafter"/>
</dbReference>
<feature type="domain" description="Integrin alpha third immunoglobulin-like" evidence="8">
    <location>
        <begin position="302"/>
        <end position="524"/>
    </location>
</feature>
<dbReference type="GO" id="GO:0033627">
    <property type="term" value="P:cell adhesion mediated by integrin"/>
    <property type="evidence" value="ECO:0007669"/>
    <property type="project" value="TreeGrafter"/>
</dbReference>
<keyword evidence="2" id="KW-0401">Integrin</keyword>
<dbReference type="Gene3D" id="1.20.5.930">
    <property type="entry name" value="Bicelle-embedded integrin alpha(iib) transmembrane segment"/>
    <property type="match status" value="1"/>
</dbReference>
<dbReference type="WBParaSite" id="jg16330">
    <property type="protein sequence ID" value="jg16330"/>
    <property type="gene ID" value="jg16330"/>
</dbReference>
<keyword evidence="5" id="KW-0812">Transmembrane</keyword>
<dbReference type="InterPro" id="IPR018184">
    <property type="entry name" value="Integrin_alpha_C_CS"/>
</dbReference>
<sequence>MWSWRIPFLKNMLKDGGKLCPSNTQTCFSVTTSISVKNRNNTNDLLNFNEEPFICALQIIPFSKGVAPRGVFTERNKASISWDCGRNTISNTQQTTYQVFVPKANQDWTNPLKFNFTVNMRERRSVELLPIINQKQAEHIFSISFDKRCGEDNDCHTDLVLNAILLNMTMKDDGSYITKVTERDSIVIRFIVENRRERAFLAKLYLRYNQDELDEPQLLNKVALSVDIERKENGLATLNLGNPLEEKKKISFDLSFNLVRGSSERVSASLFFDASVNSSSIEEVPLDNRWKAELQLIKEADLQLEGASTPSIVRFSKGSRSAVDEEDIGLQVVHAYTLTNHGPFYAKNVTVTINWPLKLNTEKENWVLYTLEEPIIRHNGEIRKCKVDSLLKAVNPIGVYNDETLKLTYEPGSTEFRNRKPRSVSVSSLGGGNICSIVKIVDVNCKDSTAICVPLVCRFDFISKNDAALIEIRARLWNHTFSGDYKGIEYVAITSEGFVEVDMAQGIMEDLKNNFAKVTTYAYPDRPAQEKIDIWLIILAVCVGLLLLAILVLICWRCGFFKRKRRQDILLHTANYKHEMEQYSES</sequence>
<evidence type="ECO:0000256" key="5">
    <source>
        <dbReference type="SAM" id="Phobius"/>
    </source>
</evidence>
<evidence type="ECO:0000313" key="10">
    <source>
        <dbReference type="WBParaSite" id="jg16330"/>
    </source>
</evidence>
<dbReference type="GO" id="GO:0007160">
    <property type="term" value="P:cell-matrix adhesion"/>
    <property type="evidence" value="ECO:0007669"/>
    <property type="project" value="TreeGrafter"/>
</dbReference>
<dbReference type="Pfam" id="PF20806">
    <property type="entry name" value="Integrin_A_Ig_3"/>
    <property type="match status" value="1"/>
</dbReference>
<evidence type="ECO:0000259" key="7">
    <source>
        <dbReference type="Pfam" id="PF20805"/>
    </source>
</evidence>
<dbReference type="GO" id="GO:0009897">
    <property type="term" value="C:external side of plasma membrane"/>
    <property type="evidence" value="ECO:0007669"/>
    <property type="project" value="TreeGrafter"/>
</dbReference>
<organism evidence="9 10">
    <name type="scientific">Ditylenchus dipsaci</name>
    <dbReference type="NCBI Taxonomy" id="166011"/>
    <lineage>
        <taxon>Eukaryota</taxon>
        <taxon>Metazoa</taxon>
        <taxon>Ecdysozoa</taxon>
        <taxon>Nematoda</taxon>
        <taxon>Chromadorea</taxon>
        <taxon>Rhabditida</taxon>
        <taxon>Tylenchina</taxon>
        <taxon>Tylenchomorpha</taxon>
        <taxon>Sphaerularioidea</taxon>
        <taxon>Anguinidae</taxon>
        <taxon>Anguininae</taxon>
        <taxon>Ditylenchus</taxon>
    </lineage>
</organism>
<evidence type="ECO:0000259" key="8">
    <source>
        <dbReference type="Pfam" id="PF20806"/>
    </source>
</evidence>
<dbReference type="GO" id="GO:0098609">
    <property type="term" value="P:cell-cell adhesion"/>
    <property type="evidence" value="ECO:0007669"/>
    <property type="project" value="TreeGrafter"/>
</dbReference>